<keyword evidence="3" id="KW-1185">Reference proteome</keyword>
<keyword evidence="1" id="KW-0732">Signal</keyword>
<comment type="caution">
    <text evidence="2">The sequence shown here is derived from an EMBL/GenBank/DDBJ whole genome shotgun (WGS) entry which is preliminary data.</text>
</comment>
<dbReference type="Proteomes" id="UP001243330">
    <property type="component" value="Unassembled WGS sequence"/>
</dbReference>
<sequence length="216" mass="23998">MPYTSVWRLLLLLQHAAVPDSSSHWTTAPPRESSSCCCIRNDTKSNVIKPASRLSSSCRQPSKGHPTLACRLPRFTGVGLVCCGGGGGSRCCRCCSGVQERWRQTSSALNSRAERKPEDPTRDVDLGRFKRLERLIWTCNTCKTRPARTPSMELGSRFSSFFFTRHLISPKDPMGREECRRRPVALASRVYPYQVVEMGAQPSQGDLSSALSNGLF</sequence>
<name>A0AAD9EQ44_9PEZI</name>
<feature type="signal peptide" evidence="1">
    <location>
        <begin position="1"/>
        <end position="23"/>
    </location>
</feature>
<accession>A0AAD9EQ44</accession>
<dbReference type="EMBL" id="JAQOWY010000003">
    <property type="protein sequence ID" value="KAK1856965.1"/>
    <property type="molecule type" value="Genomic_DNA"/>
</dbReference>
<organism evidence="2 3">
    <name type="scientific">Colletotrichum chrysophilum</name>
    <dbReference type="NCBI Taxonomy" id="1836956"/>
    <lineage>
        <taxon>Eukaryota</taxon>
        <taxon>Fungi</taxon>
        <taxon>Dikarya</taxon>
        <taxon>Ascomycota</taxon>
        <taxon>Pezizomycotina</taxon>
        <taxon>Sordariomycetes</taxon>
        <taxon>Hypocreomycetidae</taxon>
        <taxon>Glomerellales</taxon>
        <taxon>Glomerellaceae</taxon>
        <taxon>Colletotrichum</taxon>
        <taxon>Colletotrichum gloeosporioides species complex</taxon>
    </lineage>
</organism>
<gene>
    <name evidence="2" type="ORF">CCHR01_00308</name>
</gene>
<evidence type="ECO:0000313" key="2">
    <source>
        <dbReference type="EMBL" id="KAK1856965.1"/>
    </source>
</evidence>
<feature type="chain" id="PRO_5041911512" description="Secreted protein" evidence="1">
    <location>
        <begin position="24"/>
        <end position="216"/>
    </location>
</feature>
<evidence type="ECO:0000256" key="1">
    <source>
        <dbReference type="SAM" id="SignalP"/>
    </source>
</evidence>
<dbReference type="AlphaFoldDB" id="A0AAD9EQ44"/>
<protein>
    <recommendedName>
        <fullName evidence="4">Secreted protein</fullName>
    </recommendedName>
</protein>
<reference evidence="2" key="1">
    <citation type="submission" date="2023-01" db="EMBL/GenBank/DDBJ databases">
        <title>Colletotrichum chrysophilum M932 genome sequence.</title>
        <authorList>
            <person name="Baroncelli R."/>
        </authorList>
    </citation>
    <scope>NUCLEOTIDE SEQUENCE</scope>
    <source>
        <strain evidence="2">M932</strain>
    </source>
</reference>
<evidence type="ECO:0000313" key="3">
    <source>
        <dbReference type="Proteomes" id="UP001243330"/>
    </source>
</evidence>
<evidence type="ECO:0008006" key="4">
    <source>
        <dbReference type="Google" id="ProtNLM"/>
    </source>
</evidence>
<proteinExistence type="predicted"/>